<accession>A0A0V0H9J9</accession>
<dbReference type="AlphaFoldDB" id="A0A0V0H9J9"/>
<protein>
    <submittedName>
        <fullName evidence="1">Putative ovule protein</fullName>
    </submittedName>
</protein>
<dbReference type="EMBL" id="GEDG01023711">
    <property type="protein sequence ID" value="JAP16528.1"/>
    <property type="molecule type" value="Transcribed_RNA"/>
</dbReference>
<organism evidence="1">
    <name type="scientific">Solanum chacoense</name>
    <name type="common">Chaco potato</name>
    <dbReference type="NCBI Taxonomy" id="4108"/>
    <lineage>
        <taxon>Eukaryota</taxon>
        <taxon>Viridiplantae</taxon>
        <taxon>Streptophyta</taxon>
        <taxon>Embryophyta</taxon>
        <taxon>Tracheophyta</taxon>
        <taxon>Spermatophyta</taxon>
        <taxon>Magnoliopsida</taxon>
        <taxon>eudicotyledons</taxon>
        <taxon>Gunneridae</taxon>
        <taxon>Pentapetalae</taxon>
        <taxon>asterids</taxon>
        <taxon>lamiids</taxon>
        <taxon>Solanales</taxon>
        <taxon>Solanaceae</taxon>
        <taxon>Solanoideae</taxon>
        <taxon>Solaneae</taxon>
        <taxon>Solanum</taxon>
    </lineage>
</organism>
<reference evidence="1" key="1">
    <citation type="submission" date="2015-12" db="EMBL/GenBank/DDBJ databases">
        <title>Gene expression during late stages of embryo sac development: a critical building block for successful pollen-pistil interactions.</title>
        <authorList>
            <person name="Liu Y."/>
            <person name="Joly V."/>
            <person name="Sabar M."/>
            <person name="Matton D.P."/>
        </authorList>
    </citation>
    <scope>NUCLEOTIDE SEQUENCE</scope>
</reference>
<name>A0A0V0H9J9_SOLCH</name>
<proteinExistence type="predicted"/>
<sequence length="64" mass="7713">MERFYIHPLFICRHLNISSHFFRSLLLTTTMSWEMKTHQIALTLDLYILSHSVEFHILKDLIPL</sequence>
<evidence type="ECO:0000313" key="1">
    <source>
        <dbReference type="EMBL" id="JAP16528.1"/>
    </source>
</evidence>